<gene>
    <name evidence="2" type="ORF">ZEAMMB73_Zm00001d018713</name>
</gene>
<sequence>MDPCDPCPPITPESSRSVPPKSSPLPRSSNLNKMENLAHPISSGFVTSKLVLHASLPTPRRGLSPPPRNNGLLFGEHSGGGGSKAIDAEPGAL</sequence>
<proteinExistence type="predicted"/>
<protein>
    <submittedName>
        <fullName evidence="2">Uncharacterized protein</fullName>
    </submittedName>
</protein>
<dbReference type="InParanoid" id="A0A1D6HRP8"/>
<evidence type="ECO:0000313" key="2">
    <source>
        <dbReference type="EMBL" id="ONM51160.1"/>
    </source>
</evidence>
<feature type="region of interest" description="Disordered" evidence="1">
    <location>
        <begin position="56"/>
        <end position="93"/>
    </location>
</feature>
<evidence type="ECO:0000256" key="1">
    <source>
        <dbReference type="SAM" id="MobiDB-lite"/>
    </source>
</evidence>
<dbReference type="EMBL" id="CM007650">
    <property type="protein sequence ID" value="ONM51161.1"/>
    <property type="molecule type" value="Genomic_DNA"/>
</dbReference>
<organism evidence="2">
    <name type="scientific">Zea mays</name>
    <name type="common">Maize</name>
    <dbReference type="NCBI Taxonomy" id="4577"/>
    <lineage>
        <taxon>Eukaryota</taxon>
        <taxon>Viridiplantae</taxon>
        <taxon>Streptophyta</taxon>
        <taxon>Embryophyta</taxon>
        <taxon>Tracheophyta</taxon>
        <taxon>Spermatophyta</taxon>
        <taxon>Magnoliopsida</taxon>
        <taxon>Liliopsida</taxon>
        <taxon>Poales</taxon>
        <taxon>Poaceae</taxon>
        <taxon>PACMAD clade</taxon>
        <taxon>Panicoideae</taxon>
        <taxon>Andropogonodae</taxon>
        <taxon>Andropogoneae</taxon>
        <taxon>Tripsacinae</taxon>
        <taxon>Zea</taxon>
    </lineage>
</organism>
<feature type="compositionally biased region" description="Pro residues" evidence="1">
    <location>
        <begin position="1"/>
        <end position="11"/>
    </location>
</feature>
<reference evidence="2" key="1">
    <citation type="submission" date="2015-12" db="EMBL/GenBank/DDBJ databases">
        <title>Update maize B73 reference genome by single molecule sequencing technologies.</title>
        <authorList>
            <consortium name="Maize Genome Sequencing Project"/>
            <person name="Ware D."/>
        </authorList>
    </citation>
    <scope>NUCLEOTIDE SEQUENCE [LARGE SCALE GENOMIC DNA]</scope>
    <source>
        <tissue evidence="2">Seedling</tissue>
    </source>
</reference>
<name>A0A1D6HRP8_MAIZE</name>
<dbReference type="EMBL" id="CM007650">
    <property type="protein sequence ID" value="ONM51160.1"/>
    <property type="molecule type" value="Genomic_DNA"/>
</dbReference>
<dbReference type="AlphaFoldDB" id="A0A1D6HRP8"/>
<accession>A0A1D6HRP8</accession>
<feature type="region of interest" description="Disordered" evidence="1">
    <location>
        <begin position="1"/>
        <end position="32"/>
    </location>
</feature>